<sequence>MDKKDLVIRNSTAEFLIFEKQSHAEGIEVRYEDGTLWLTQKMIGELFDVESNTITYHLKEIYSSGELEQEATARKFRVVQTEGKRQVARSIVHYNLDAVISVGYRVNSVRATQFRRWATAVLSKFAQQGYVLDRKRMENGAFLDEDYFEHLLEEIREIRLSERRFYQKITDIYATAIDYDKNAPTTKKFFAKVQNKMHYAITKHTAAEIIYNRADSEKGHMGLTTWEKAPDGKIVKSDVSIAKNYLSKDEIEDLGRIVSAFLELAESAAKRHIPLTMEDWANRIDKFLLSDDRDVLQNAGKISMEIAKDKAETEFEKYRITQDRLFESDFDKLLADK</sequence>
<dbReference type="EMBL" id="JAJEKE010000002">
    <property type="protein sequence ID" value="MCQ1528537.1"/>
    <property type="molecule type" value="Genomic_DNA"/>
</dbReference>
<proteinExistence type="predicted"/>
<protein>
    <submittedName>
        <fullName evidence="1">Virulence RhuM family protein</fullName>
    </submittedName>
</protein>
<name>A0ABT1NB90_9FIRM</name>
<organism evidence="1 2">
    <name type="scientific">Lutispora saccharofermentans</name>
    <dbReference type="NCBI Taxonomy" id="3024236"/>
    <lineage>
        <taxon>Bacteria</taxon>
        <taxon>Bacillati</taxon>
        <taxon>Bacillota</taxon>
        <taxon>Clostridia</taxon>
        <taxon>Lutisporales</taxon>
        <taxon>Lutisporaceae</taxon>
        <taxon>Lutispora</taxon>
    </lineage>
</organism>
<reference evidence="1 2" key="1">
    <citation type="submission" date="2021-10" db="EMBL/GenBank/DDBJ databases">
        <title>Lutispora strain m25 sp. nov., a thermophilic, non-spore-forming bacterium isolated from a lab-scale methanogenic bioreactor digesting anaerobic sludge.</title>
        <authorList>
            <person name="El Houari A."/>
            <person name="Mcdonald J."/>
        </authorList>
    </citation>
    <scope>NUCLEOTIDE SEQUENCE [LARGE SCALE GENOMIC DNA]</scope>
    <source>
        <strain evidence="2">m25</strain>
    </source>
</reference>
<dbReference type="Pfam" id="PF13310">
    <property type="entry name" value="Virulence_RhuM"/>
    <property type="match status" value="1"/>
</dbReference>
<keyword evidence="2" id="KW-1185">Reference proteome</keyword>
<dbReference type="PANTHER" id="PTHR35810:SF1">
    <property type="entry name" value="CYTOPLASMIC PROTEIN"/>
    <property type="match status" value="1"/>
</dbReference>
<dbReference type="InterPro" id="IPR011204">
    <property type="entry name" value="Virulence_RhuM-like"/>
</dbReference>
<evidence type="ECO:0000313" key="1">
    <source>
        <dbReference type="EMBL" id="MCQ1528537.1"/>
    </source>
</evidence>
<dbReference type="RefSeq" id="WP_255226059.1">
    <property type="nucleotide sequence ID" value="NZ_JAJEKE010000002.1"/>
</dbReference>
<accession>A0ABT1NB90</accession>
<dbReference type="PIRSF" id="PIRSF015268">
    <property type="entry name" value="Virulence_RhuM"/>
    <property type="match status" value="1"/>
</dbReference>
<comment type="caution">
    <text evidence="1">The sequence shown here is derived from an EMBL/GenBank/DDBJ whole genome shotgun (WGS) entry which is preliminary data.</text>
</comment>
<evidence type="ECO:0000313" key="2">
    <source>
        <dbReference type="Proteomes" id="UP001651880"/>
    </source>
</evidence>
<dbReference type="PANTHER" id="PTHR35810">
    <property type="entry name" value="CYTOPLASMIC PROTEIN-RELATED"/>
    <property type="match status" value="1"/>
</dbReference>
<gene>
    <name evidence="1" type="ORF">LJD61_03120</name>
</gene>
<dbReference type="Proteomes" id="UP001651880">
    <property type="component" value="Unassembled WGS sequence"/>
</dbReference>